<comment type="caution">
    <text evidence="8">The sequence shown here is derived from an EMBL/GenBank/DDBJ whole genome shotgun (WGS) entry which is preliminary data.</text>
</comment>
<keyword evidence="9" id="KW-1185">Reference proteome</keyword>
<sequence length="411" mass="44645">MSWIKSRMQEYHPIVWSLVAGTVFVRAASSMSMPFLFLYLSNQTDMDLAMIGLTIGAGPLAGTIGGFIAGTLSDRIGRRRVMLGALYVWTLVFIGFALSKNPLILLLLNMAGGLCRSFYEPVSQALMADVTPPEKRFRVFGLRYTAINVGVAIGPIAGAVLAKTSVALPFLITALIYLVYVISLQALLNKFGIRQIEGQKKETITFGRAFSVIVHDKAFRFYIFAGMLGAIGYSQMSSTLAKFTEMTVASGAELFAILMSVNAVVVVLMQMPLTRWAEKKTPLTAIVVGNVLYALGDVGFAYANSWLVFIIGMVLFTFGEILTFTASDVLIDRMAPEAMRGSYYGAKSFSNIGQFIGPWMGGLLLGLYGGTTLFLTVAAFSMASSAFQWAGQRVYFATQGKSLNQSRAESL</sequence>
<dbReference type="SUPFAM" id="SSF103473">
    <property type="entry name" value="MFS general substrate transporter"/>
    <property type="match status" value="1"/>
</dbReference>
<name>A0A3M8B3H1_9BACL</name>
<dbReference type="PANTHER" id="PTHR43414">
    <property type="entry name" value="MULTIDRUG RESISTANCE PROTEIN MDTG"/>
    <property type="match status" value="1"/>
</dbReference>
<evidence type="ECO:0000256" key="4">
    <source>
        <dbReference type="ARBA" id="ARBA00022692"/>
    </source>
</evidence>
<dbReference type="Pfam" id="PF07690">
    <property type="entry name" value="MFS_1"/>
    <property type="match status" value="1"/>
</dbReference>
<feature type="domain" description="Major facilitator superfamily (MFS) profile" evidence="7">
    <location>
        <begin position="15"/>
        <end position="396"/>
    </location>
</feature>
<evidence type="ECO:0000256" key="3">
    <source>
        <dbReference type="ARBA" id="ARBA00022475"/>
    </source>
</evidence>
<dbReference type="InterPro" id="IPR011701">
    <property type="entry name" value="MFS"/>
</dbReference>
<evidence type="ECO:0000256" key="1">
    <source>
        <dbReference type="ARBA" id="ARBA00004651"/>
    </source>
</evidence>
<dbReference type="PANTHER" id="PTHR43414:SF1">
    <property type="entry name" value="PEPTIDE PERMEASE"/>
    <property type="match status" value="1"/>
</dbReference>
<dbReference type="Proteomes" id="UP000268829">
    <property type="component" value="Unassembled WGS sequence"/>
</dbReference>
<organism evidence="8 9">
    <name type="scientific">Brevibacillus gelatini</name>
    <dbReference type="NCBI Taxonomy" id="1655277"/>
    <lineage>
        <taxon>Bacteria</taxon>
        <taxon>Bacillati</taxon>
        <taxon>Bacillota</taxon>
        <taxon>Bacilli</taxon>
        <taxon>Bacillales</taxon>
        <taxon>Paenibacillaceae</taxon>
        <taxon>Brevibacillus</taxon>
    </lineage>
</organism>
<keyword evidence="2" id="KW-0813">Transport</keyword>
<evidence type="ECO:0000259" key="7">
    <source>
        <dbReference type="PROSITE" id="PS50850"/>
    </source>
</evidence>
<dbReference type="PROSITE" id="PS00216">
    <property type="entry name" value="SUGAR_TRANSPORT_1"/>
    <property type="match status" value="1"/>
</dbReference>
<reference evidence="8 9" key="1">
    <citation type="submission" date="2018-10" db="EMBL/GenBank/DDBJ databases">
        <title>Phylogenomics of Brevibacillus.</title>
        <authorList>
            <person name="Dunlap C."/>
        </authorList>
    </citation>
    <scope>NUCLEOTIDE SEQUENCE [LARGE SCALE GENOMIC DNA]</scope>
    <source>
        <strain evidence="8 9">DSM 100115</strain>
    </source>
</reference>
<accession>A0A3M8B3H1</accession>
<dbReference type="AlphaFoldDB" id="A0A3M8B3H1"/>
<evidence type="ECO:0000313" key="9">
    <source>
        <dbReference type="Proteomes" id="UP000268829"/>
    </source>
</evidence>
<keyword evidence="4" id="KW-0812">Transmembrane</keyword>
<dbReference type="InterPro" id="IPR036259">
    <property type="entry name" value="MFS_trans_sf"/>
</dbReference>
<keyword evidence="5" id="KW-1133">Transmembrane helix</keyword>
<dbReference type="InterPro" id="IPR020846">
    <property type="entry name" value="MFS_dom"/>
</dbReference>
<dbReference type="GO" id="GO:0022857">
    <property type="term" value="F:transmembrane transporter activity"/>
    <property type="evidence" value="ECO:0007669"/>
    <property type="project" value="InterPro"/>
</dbReference>
<keyword evidence="6" id="KW-0472">Membrane</keyword>
<evidence type="ECO:0000256" key="5">
    <source>
        <dbReference type="ARBA" id="ARBA00022989"/>
    </source>
</evidence>
<dbReference type="InterPro" id="IPR005829">
    <property type="entry name" value="Sugar_transporter_CS"/>
</dbReference>
<dbReference type="EMBL" id="RHHS01000019">
    <property type="protein sequence ID" value="RNB57994.1"/>
    <property type="molecule type" value="Genomic_DNA"/>
</dbReference>
<comment type="subcellular location">
    <subcellularLocation>
        <location evidence="1">Cell membrane</location>
        <topology evidence="1">Multi-pass membrane protein</topology>
    </subcellularLocation>
</comment>
<dbReference type="RefSeq" id="WP_122904437.1">
    <property type="nucleotide sequence ID" value="NZ_RHHS01000019.1"/>
</dbReference>
<dbReference type="PROSITE" id="PS50850">
    <property type="entry name" value="MFS"/>
    <property type="match status" value="1"/>
</dbReference>
<evidence type="ECO:0000256" key="6">
    <source>
        <dbReference type="ARBA" id="ARBA00023136"/>
    </source>
</evidence>
<proteinExistence type="predicted"/>
<dbReference type="CDD" id="cd17329">
    <property type="entry name" value="MFS_MdtH_MDR_like"/>
    <property type="match status" value="1"/>
</dbReference>
<dbReference type="OrthoDB" id="8952229at2"/>
<evidence type="ECO:0000256" key="2">
    <source>
        <dbReference type="ARBA" id="ARBA00022448"/>
    </source>
</evidence>
<dbReference type="Gene3D" id="1.20.1250.20">
    <property type="entry name" value="MFS general substrate transporter like domains"/>
    <property type="match status" value="1"/>
</dbReference>
<evidence type="ECO:0000313" key="8">
    <source>
        <dbReference type="EMBL" id="RNB57994.1"/>
    </source>
</evidence>
<protein>
    <submittedName>
        <fullName evidence="8">MFS transporter</fullName>
    </submittedName>
</protein>
<dbReference type="GO" id="GO:0005886">
    <property type="term" value="C:plasma membrane"/>
    <property type="evidence" value="ECO:0007669"/>
    <property type="project" value="UniProtKB-SubCell"/>
</dbReference>
<keyword evidence="3" id="KW-1003">Cell membrane</keyword>
<gene>
    <name evidence="8" type="ORF">EDM57_09000</name>
</gene>